<dbReference type="SUPFAM" id="SSF103515">
    <property type="entry name" value="Autotransporter"/>
    <property type="match status" value="1"/>
</dbReference>
<dbReference type="Proteomes" id="UP000254835">
    <property type="component" value="Unassembled WGS sequence"/>
</dbReference>
<dbReference type="InterPro" id="IPR043990">
    <property type="entry name" value="AC_1"/>
</dbReference>
<dbReference type="CDD" id="cd01344">
    <property type="entry name" value="PL2_Passenger_AT"/>
    <property type="match status" value="1"/>
</dbReference>
<dbReference type="InterPro" id="IPR011050">
    <property type="entry name" value="Pectin_lyase_fold/virulence"/>
</dbReference>
<dbReference type="PANTHER" id="PTHR12338:SF5">
    <property type="entry name" value="ANTIGEN 43-RELATED"/>
    <property type="match status" value="1"/>
</dbReference>
<dbReference type="NCBIfam" id="TIGR01414">
    <property type="entry name" value="autotrans_barl"/>
    <property type="match status" value="1"/>
</dbReference>
<dbReference type="EMBL" id="UHJA01000001">
    <property type="protein sequence ID" value="SUP79187.1"/>
    <property type="molecule type" value="Genomic_DNA"/>
</dbReference>
<sequence length="894" mass="92659">MTKTCGYTTLTFPRKVLQSSSDIQKYAALKNSKLIMAIFLNTLLIAVSPARAATIDGGDIVTVPDTQPSPWDIIGNLDIGGIGTGTLNIFNGGSVTNSGYAYIGQVNGSGEVNISGAGSSWRQNGSQIFIGHEGSGVLNITDGGVLSSGPEEAFINDMDGVYIGNEVGVHGSAIVSGVGSKLDVSTGYIVAGLYGIGSLNITDGGEGDSRQVQIGSYAGSIGTATVSGAGSVLKSKELFAVGTSGTGILNILAGGVVSNNGTGYIGANAGNGNVTVSGTGSQWNNTGLLNIANKGTGVLNIENEGVVSSSAVNIARLAGSIGTLNIGAAAGSTATAAGTLDAASITFGAGDGRIVFNHTDMSGTYTFAPAISGTGNIDVYNGITLMDGISDYSGSTTIYGGTLAAGTTGAFSRNANYITESGGTLDLRDYSQTMGSLNHSGRLNFGSAPGTILTLVGDYTGNNGLLNFNTLLSDDTSATNKLVVEGDTSGTTLVTVTNAGGSGAHTLNGIELITVAGASDGEFIQNGRIVAGAYDYFLERGIGSNEANWYLNNAMPTEGPGTPGEPSPVMTERPEASSYSANLAAANNMFATRLHDRLGETQYLDALTGELKVTSMWLRSEGGHNRSRDSQNQLRTQSNRYVMQLGGDIAQWSNDGLDRFHLGVMAGYGNSKSTTESRLSGYSARASVDGYSTGIYGTWYANSADKTGLYVDSWAQYSWFNNTVNGQGLAAEEYKSKGVTASVESGYTFKMGENAAKNASYFIQPKAQVTWMGVKADDHKEANGTNVSGEGNGNIQTRLGVRAFMNGYADQDKGKDRVFQPFVEANWIHNTKDFGTTMDGMTVKQAGAANIGELKLGVEGQINKNVNLWGNVGQQVGNKGYSDTSMMLGVKYNF</sequence>
<dbReference type="Gene3D" id="2.160.20.20">
    <property type="match status" value="1"/>
</dbReference>
<accession>A0A380Q1Q0</accession>
<dbReference type="InterPro" id="IPR050909">
    <property type="entry name" value="Bact_Autotransporter_VF"/>
</dbReference>
<evidence type="ECO:0000259" key="1">
    <source>
        <dbReference type="PROSITE" id="PS51208"/>
    </source>
</evidence>
<dbReference type="PANTHER" id="PTHR12338">
    <property type="entry name" value="AUTOTRANSPORTER"/>
    <property type="match status" value="1"/>
</dbReference>
<proteinExistence type="predicted"/>
<gene>
    <name evidence="2" type="primary">icsA_8</name>
    <name evidence="2" type="ORF">NCTC11470_04316</name>
</gene>
<dbReference type="OrthoDB" id="6462569at2"/>
<evidence type="ECO:0000313" key="2">
    <source>
        <dbReference type="EMBL" id="SUP79187.1"/>
    </source>
</evidence>
<dbReference type="GO" id="GO:0019867">
    <property type="term" value="C:outer membrane"/>
    <property type="evidence" value="ECO:0007669"/>
    <property type="project" value="InterPro"/>
</dbReference>
<dbReference type="InterPro" id="IPR030895">
    <property type="entry name" value="T5SS_PEPC_rpt"/>
</dbReference>
<feature type="domain" description="Autotransporter" evidence="1">
    <location>
        <begin position="609"/>
        <end position="894"/>
    </location>
</feature>
<protein>
    <submittedName>
        <fullName evidence="2">Autotransporter protein</fullName>
    </submittedName>
</protein>
<evidence type="ECO:0000313" key="3">
    <source>
        <dbReference type="Proteomes" id="UP000254835"/>
    </source>
</evidence>
<dbReference type="Pfam" id="PF03797">
    <property type="entry name" value="Autotransporter"/>
    <property type="match status" value="1"/>
</dbReference>
<dbReference type="InterPro" id="IPR005546">
    <property type="entry name" value="Autotransporte_beta"/>
</dbReference>
<dbReference type="AlphaFoldDB" id="A0A380Q1Q0"/>
<dbReference type="NCBIfam" id="TIGR04393">
    <property type="entry name" value="rpt_T5SS_PEPC"/>
    <property type="match status" value="5"/>
</dbReference>
<dbReference type="Pfam" id="PF18883">
    <property type="entry name" value="AC_1"/>
    <property type="match status" value="1"/>
</dbReference>
<dbReference type="SMART" id="SM00869">
    <property type="entry name" value="Autotransporter"/>
    <property type="match status" value="1"/>
</dbReference>
<reference evidence="2 3" key="1">
    <citation type="submission" date="2018-06" db="EMBL/GenBank/DDBJ databases">
        <authorList>
            <consortium name="Pathogen Informatics"/>
            <person name="Doyle S."/>
        </authorList>
    </citation>
    <scope>NUCLEOTIDE SEQUENCE [LARGE SCALE GENOMIC DNA]</scope>
    <source>
        <strain evidence="2 3">NCTC11470</strain>
    </source>
</reference>
<organism evidence="2 3">
    <name type="scientific">Yersinia frederiksenii</name>
    <dbReference type="NCBI Taxonomy" id="29484"/>
    <lineage>
        <taxon>Bacteria</taxon>
        <taxon>Pseudomonadati</taxon>
        <taxon>Pseudomonadota</taxon>
        <taxon>Gammaproteobacteria</taxon>
        <taxon>Enterobacterales</taxon>
        <taxon>Yersiniaceae</taxon>
        <taxon>Yersinia</taxon>
    </lineage>
</organism>
<name>A0A380Q1Q0_YERFR</name>
<dbReference type="PROSITE" id="PS51208">
    <property type="entry name" value="AUTOTRANSPORTER"/>
    <property type="match status" value="1"/>
</dbReference>
<dbReference type="InterPro" id="IPR012332">
    <property type="entry name" value="Autotransporter_pectin_lyase_C"/>
</dbReference>
<dbReference type="InterPro" id="IPR006315">
    <property type="entry name" value="OM_autotransptr_brl_dom"/>
</dbReference>
<dbReference type="InterPro" id="IPR036709">
    <property type="entry name" value="Autotransporte_beta_dom_sf"/>
</dbReference>
<dbReference type="Gene3D" id="2.40.128.130">
    <property type="entry name" value="Autotransporter beta-domain"/>
    <property type="match status" value="1"/>
</dbReference>
<dbReference type="SUPFAM" id="SSF51126">
    <property type="entry name" value="Pectin lyase-like"/>
    <property type="match status" value="1"/>
</dbReference>